<dbReference type="KEGG" id="pbs:Plabr_2835"/>
<evidence type="ECO:0000256" key="8">
    <source>
        <dbReference type="ARBA" id="ARBA00022840"/>
    </source>
</evidence>
<dbReference type="Proteomes" id="UP000006860">
    <property type="component" value="Chromosome"/>
</dbReference>
<evidence type="ECO:0000256" key="7">
    <source>
        <dbReference type="ARBA" id="ARBA00022741"/>
    </source>
</evidence>
<comment type="subcellular location">
    <subcellularLocation>
        <location evidence="1">Cytoplasm</location>
    </subcellularLocation>
</comment>
<dbReference type="InterPro" id="IPR027417">
    <property type="entry name" value="P-loop_NTPase"/>
</dbReference>
<evidence type="ECO:0000256" key="3">
    <source>
        <dbReference type="ARBA" id="ARBA00019010"/>
    </source>
</evidence>
<dbReference type="Gene3D" id="3.40.50.300">
    <property type="entry name" value="P-loop containing nucleotide triphosphate hydrolases"/>
    <property type="match status" value="1"/>
</dbReference>
<evidence type="ECO:0000256" key="2">
    <source>
        <dbReference type="ARBA" id="ARBA00007599"/>
    </source>
</evidence>
<organism evidence="11 12">
    <name type="scientific">Rubinisphaera brasiliensis (strain ATCC 49424 / DSM 5305 / JCM 21570 / IAM 15109 / NBRC 103401 / IFAM 1448)</name>
    <name type="common">Planctomyces brasiliensis</name>
    <dbReference type="NCBI Taxonomy" id="756272"/>
    <lineage>
        <taxon>Bacteria</taxon>
        <taxon>Pseudomonadati</taxon>
        <taxon>Planctomycetota</taxon>
        <taxon>Planctomycetia</taxon>
        <taxon>Planctomycetales</taxon>
        <taxon>Planctomycetaceae</taxon>
        <taxon>Rubinisphaera</taxon>
    </lineage>
</organism>
<dbReference type="EMBL" id="CP002546">
    <property type="protein sequence ID" value="ADY60434.1"/>
    <property type="molecule type" value="Genomic_DNA"/>
</dbReference>
<comment type="similarity">
    <text evidence="2">Belongs to the TsaE family.</text>
</comment>
<keyword evidence="6" id="KW-0479">Metal-binding</keyword>
<evidence type="ECO:0000256" key="4">
    <source>
        <dbReference type="ARBA" id="ARBA00022490"/>
    </source>
</evidence>
<dbReference type="NCBIfam" id="TIGR00150">
    <property type="entry name" value="T6A_YjeE"/>
    <property type="match status" value="1"/>
</dbReference>
<dbReference type="InterPro" id="IPR003442">
    <property type="entry name" value="T6A_TsaE"/>
</dbReference>
<dbReference type="PANTHER" id="PTHR33540">
    <property type="entry name" value="TRNA THREONYLCARBAMOYLADENOSINE BIOSYNTHESIS PROTEIN TSAE"/>
    <property type="match status" value="1"/>
</dbReference>
<dbReference type="RefSeq" id="WP_013629156.1">
    <property type="nucleotide sequence ID" value="NC_015174.1"/>
</dbReference>
<evidence type="ECO:0000256" key="10">
    <source>
        <dbReference type="ARBA" id="ARBA00032441"/>
    </source>
</evidence>
<dbReference type="GO" id="GO:0002949">
    <property type="term" value="P:tRNA threonylcarbamoyladenosine modification"/>
    <property type="evidence" value="ECO:0007669"/>
    <property type="project" value="InterPro"/>
</dbReference>
<keyword evidence="4" id="KW-0963">Cytoplasm</keyword>
<protein>
    <recommendedName>
        <fullName evidence="3">tRNA threonylcarbamoyladenosine biosynthesis protein TsaE</fullName>
    </recommendedName>
    <alternativeName>
        <fullName evidence="10">t(6)A37 threonylcarbamoyladenosine biosynthesis protein TsaE</fullName>
    </alternativeName>
</protein>
<dbReference type="Pfam" id="PF02367">
    <property type="entry name" value="TsaE"/>
    <property type="match status" value="1"/>
</dbReference>
<dbReference type="GO" id="GO:0046872">
    <property type="term" value="F:metal ion binding"/>
    <property type="evidence" value="ECO:0007669"/>
    <property type="project" value="UniProtKB-KW"/>
</dbReference>
<dbReference type="AlphaFoldDB" id="F0STH2"/>
<dbReference type="PANTHER" id="PTHR33540:SF2">
    <property type="entry name" value="TRNA THREONYLCARBAMOYLADENOSINE BIOSYNTHESIS PROTEIN TSAE"/>
    <property type="match status" value="1"/>
</dbReference>
<sequence length="174" mass="19183">MSSQSTPANNSEEVSRFHCTTADQTVEQARLLASCCPAGLVITLDGTLGAGKTFFTRAFATGLGVPAEDVTSPTYVLIQHYQGTARSIHHFDLYRLRDLDEWDELGAEELLESEGICLVEWANRFPEVLPEDRLAIQIESTGETSREFTLTASGPASQDVLNCWSEKTKQIRAE</sequence>
<keyword evidence="9" id="KW-0460">Magnesium</keyword>
<keyword evidence="5" id="KW-0819">tRNA processing</keyword>
<evidence type="ECO:0000256" key="1">
    <source>
        <dbReference type="ARBA" id="ARBA00004496"/>
    </source>
</evidence>
<dbReference type="eggNOG" id="COG0802">
    <property type="taxonomic scope" value="Bacteria"/>
</dbReference>
<dbReference type="STRING" id="756272.Plabr_2835"/>
<reference evidence="12" key="1">
    <citation type="submission" date="2011-02" db="EMBL/GenBank/DDBJ databases">
        <title>The complete genome of Planctomyces brasiliensis DSM 5305.</title>
        <authorList>
            <person name="Lucas S."/>
            <person name="Copeland A."/>
            <person name="Lapidus A."/>
            <person name="Bruce D."/>
            <person name="Goodwin L."/>
            <person name="Pitluck S."/>
            <person name="Kyrpides N."/>
            <person name="Mavromatis K."/>
            <person name="Pagani I."/>
            <person name="Ivanova N."/>
            <person name="Ovchinnikova G."/>
            <person name="Lu M."/>
            <person name="Detter J.C."/>
            <person name="Han C."/>
            <person name="Land M."/>
            <person name="Hauser L."/>
            <person name="Markowitz V."/>
            <person name="Cheng J.-F."/>
            <person name="Hugenholtz P."/>
            <person name="Woyke T."/>
            <person name="Wu D."/>
            <person name="Tindall B."/>
            <person name="Pomrenke H.G."/>
            <person name="Brambilla E."/>
            <person name="Klenk H.-P."/>
            <person name="Eisen J.A."/>
        </authorList>
    </citation>
    <scope>NUCLEOTIDE SEQUENCE [LARGE SCALE GENOMIC DNA]</scope>
    <source>
        <strain evidence="12">ATCC 49424 / DSM 5305 / JCM 21570 / IAM 15109 / NBRC 103401 / IFAM 1448</strain>
    </source>
</reference>
<dbReference type="OrthoDB" id="9815896at2"/>
<evidence type="ECO:0000313" key="12">
    <source>
        <dbReference type="Proteomes" id="UP000006860"/>
    </source>
</evidence>
<keyword evidence="8" id="KW-0067">ATP-binding</keyword>
<evidence type="ECO:0000256" key="9">
    <source>
        <dbReference type="ARBA" id="ARBA00022842"/>
    </source>
</evidence>
<name>F0STH2_RUBBR</name>
<keyword evidence="12" id="KW-1185">Reference proteome</keyword>
<accession>F0STH2</accession>
<evidence type="ECO:0000256" key="5">
    <source>
        <dbReference type="ARBA" id="ARBA00022694"/>
    </source>
</evidence>
<dbReference type="GO" id="GO:0005524">
    <property type="term" value="F:ATP binding"/>
    <property type="evidence" value="ECO:0007669"/>
    <property type="project" value="UniProtKB-KW"/>
</dbReference>
<dbReference type="GO" id="GO:0005737">
    <property type="term" value="C:cytoplasm"/>
    <property type="evidence" value="ECO:0007669"/>
    <property type="project" value="UniProtKB-SubCell"/>
</dbReference>
<gene>
    <name evidence="11" type="ordered locus">Plabr_2835</name>
</gene>
<keyword evidence="7" id="KW-0547">Nucleotide-binding</keyword>
<evidence type="ECO:0000256" key="6">
    <source>
        <dbReference type="ARBA" id="ARBA00022723"/>
    </source>
</evidence>
<proteinExistence type="inferred from homology"/>
<evidence type="ECO:0000313" key="11">
    <source>
        <dbReference type="EMBL" id="ADY60434.1"/>
    </source>
</evidence>
<dbReference type="HOGENOM" id="CLU_087829_3_0_0"/>
<dbReference type="SUPFAM" id="SSF52540">
    <property type="entry name" value="P-loop containing nucleoside triphosphate hydrolases"/>
    <property type="match status" value="1"/>
</dbReference>